<evidence type="ECO:0000256" key="3">
    <source>
        <dbReference type="ARBA" id="ARBA00022833"/>
    </source>
</evidence>
<feature type="domain" description="Alcohol dehydrogenase-like N-terminal" evidence="7">
    <location>
        <begin position="25"/>
        <end position="149"/>
    </location>
</feature>
<dbReference type="SUPFAM" id="SSF51735">
    <property type="entry name" value="NAD(P)-binding Rossmann-fold domains"/>
    <property type="match status" value="1"/>
</dbReference>
<comment type="cofactor">
    <cofactor evidence="1 5">
        <name>Zn(2+)</name>
        <dbReference type="ChEBI" id="CHEBI:29105"/>
    </cofactor>
</comment>
<name>A0ABP8E1X2_9MICO</name>
<dbReference type="Proteomes" id="UP001501594">
    <property type="component" value="Unassembled WGS sequence"/>
</dbReference>
<evidence type="ECO:0000313" key="8">
    <source>
        <dbReference type="EMBL" id="GAA4266221.1"/>
    </source>
</evidence>
<dbReference type="PANTHER" id="PTHR42813:SF7">
    <property type="entry name" value="ALCOHOL DEHYDROGENASE (ZN-DEPENDENT)-RELATED"/>
    <property type="match status" value="1"/>
</dbReference>
<protein>
    <submittedName>
        <fullName evidence="8">Zinc-dependent alcohol dehydrogenase</fullName>
    </submittedName>
</protein>
<dbReference type="InterPro" id="IPR011032">
    <property type="entry name" value="GroES-like_sf"/>
</dbReference>
<keyword evidence="4" id="KW-0560">Oxidoreductase</keyword>
<accession>A0ABP8E1X2</accession>
<dbReference type="EMBL" id="BAABAU010000001">
    <property type="protein sequence ID" value="GAA4266221.1"/>
    <property type="molecule type" value="Genomic_DNA"/>
</dbReference>
<dbReference type="InterPro" id="IPR013149">
    <property type="entry name" value="ADH-like_C"/>
</dbReference>
<keyword evidence="2 5" id="KW-0479">Metal-binding</keyword>
<dbReference type="Pfam" id="PF00107">
    <property type="entry name" value="ADH_zinc_N"/>
    <property type="match status" value="1"/>
</dbReference>
<dbReference type="InterPro" id="IPR036291">
    <property type="entry name" value="NAD(P)-bd_dom_sf"/>
</dbReference>
<reference evidence="9" key="1">
    <citation type="journal article" date="2019" name="Int. J. Syst. Evol. Microbiol.">
        <title>The Global Catalogue of Microorganisms (GCM) 10K type strain sequencing project: providing services to taxonomists for standard genome sequencing and annotation.</title>
        <authorList>
            <consortium name="The Broad Institute Genomics Platform"/>
            <consortium name="The Broad Institute Genome Sequencing Center for Infectious Disease"/>
            <person name="Wu L."/>
            <person name="Ma J."/>
        </authorList>
    </citation>
    <scope>NUCLEOTIDE SEQUENCE [LARGE SCALE GENOMIC DNA]</scope>
    <source>
        <strain evidence="9">JCM 17442</strain>
    </source>
</reference>
<keyword evidence="3 5" id="KW-0862">Zinc</keyword>
<evidence type="ECO:0000256" key="5">
    <source>
        <dbReference type="RuleBase" id="RU361277"/>
    </source>
</evidence>
<evidence type="ECO:0000256" key="1">
    <source>
        <dbReference type="ARBA" id="ARBA00001947"/>
    </source>
</evidence>
<dbReference type="PROSITE" id="PS00059">
    <property type="entry name" value="ADH_ZINC"/>
    <property type="match status" value="1"/>
</dbReference>
<evidence type="ECO:0000313" key="9">
    <source>
        <dbReference type="Proteomes" id="UP001501594"/>
    </source>
</evidence>
<comment type="caution">
    <text evidence="8">The sequence shown here is derived from an EMBL/GenBank/DDBJ whole genome shotgun (WGS) entry which is preliminary data.</text>
</comment>
<dbReference type="Gene3D" id="3.40.50.720">
    <property type="entry name" value="NAD(P)-binding Rossmann-like Domain"/>
    <property type="match status" value="1"/>
</dbReference>
<dbReference type="InterPro" id="IPR013154">
    <property type="entry name" value="ADH-like_N"/>
</dbReference>
<sequence>MKAVVWHGIGDIRLDSVDDPSILAPTDAIVQITRSAICGTDLHFIRGTMAGMNEGTILGHEAVGVVTEVGTAVRGFTPGDRVIVNSTISCGVCRYCRQGHTAQCDVANPNGPSAGTSFFGGPATTGPVNGLQAEYARIPFAQNTLTPLPETVTDDQAILLSDILPTSWFGAQLAGVTRGDTVAVFGAGIVGQMAVAAAFRQGASRVFCVDGIETRLAVALGQHAEVIDFNDEDPVQAIKDATLGIGVDAVIDAVGVDAQSPKSGPAAQQAQENAEAFAAEVAETAPDAAPRGDQWVPGDAPSQAAQWAVESVAKYGRIGVIGVYSPDLTSYPIGAAMNKNLTIRLGNCDHHSVTPPLVDLVASSLFDPTAFITQDREIVSAIDAYQHFDRRDEGWLKTVLDVATVSA</sequence>
<dbReference type="PANTHER" id="PTHR42813">
    <property type="entry name" value="ZINC-TYPE ALCOHOL DEHYDROGENASE-LIKE"/>
    <property type="match status" value="1"/>
</dbReference>
<evidence type="ECO:0000256" key="4">
    <source>
        <dbReference type="ARBA" id="ARBA00023002"/>
    </source>
</evidence>
<dbReference type="RefSeq" id="WP_344795248.1">
    <property type="nucleotide sequence ID" value="NZ_BAABAU010000001.1"/>
</dbReference>
<feature type="domain" description="Alcohol dehydrogenase-like C-terminal" evidence="6">
    <location>
        <begin position="190"/>
        <end position="258"/>
    </location>
</feature>
<keyword evidence="9" id="KW-1185">Reference proteome</keyword>
<proteinExistence type="inferred from homology"/>
<evidence type="ECO:0000259" key="6">
    <source>
        <dbReference type="Pfam" id="PF00107"/>
    </source>
</evidence>
<organism evidence="8 9">
    <name type="scientific">Frondihabitans peucedani</name>
    <dbReference type="NCBI Taxonomy" id="598626"/>
    <lineage>
        <taxon>Bacteria</taxon>
        <taxon>Bacillati</taxon>
        <taxon>Actinomycetota</taxon>
        <taxon>Actinomycetes</taxon>
        <taxon>Micrococcales</taxon>
        <taxon>Microbacteriaceae</taxon>
        <taxon>Frondihabitans</taxon>
    </lineage>
</organism>
<dbReference type="Pfam" id="PF08240">
    <property type="entry name" value="ADH_N"/>
    <property type="match status" value="1"/>
</dbReference>
<dbReference type="InterPro" id="IPR002328">
    <property type="entry name" value="ADH_Zn_CS"/>
</dbReference>
<dbReference type="Gene3D" id="3.90.180.10">
    <property type="entry name" value="Medium-chain alcohol dehydrogenases, catalytic domain"/>
    <property type="match status" value="1"/>
</dbReference>
<comment type="similarity">
    <text evidence="5">Belongs to the zinc-containing alcohol dehydrogenase family.</text>
</comment>
<evidence type="ECO:0000259" key="7">
    <source>
        <dbReference type="Pfam" id="PF08240"/>
    </source>
</evidence>
<dbReference type="SUPFAM" id="SSF50129">
    <property type="entry name" value="GroES-like"/>
    <property type="match status" value="1"/>
</dbReference>
<evidence type="ECO:0000256" key="2">
    <source>
        <dbReference type="ARBA" id="ARBA00022723"/>
    </source>
</evidence>
<gene>
    <name evidence="8" type="ORF">GCM10022256_18330</name>
</gene>